<proteinExistence type="predicted"/>
<name>Q8KGU8_RHILI</name>
<accession>Q8KGU8</accession>
<organism evidence="1">
    <name type="scientific">Rhizobium loti</name>
    <name type="common">Mesorhizobium loti</name>
    <dbReference type="NCBI Taxonomy" id="381"/>
    <lineage>
        <taxon>Bacteria</taxon>
        <taxon>Pseudomonadati</taxon>
        <taxon>Pseudomonadota</taxon>
        <taxon>Alphaproteobacteria</taxon>
        <taxon>Hyphomicrobiales</taxon>
        <taxon>Phyllobacteriaceae</taxon>
        <taxon>Mesorhizobium</taxon>
    </lineage>
</organism>
<dbReference type="AlphaFoldDB" id="Q8KGU8"/>
<gene>
    <name evidence="1" type="primary">msi123</name>
</gene>
<reference evidence="1" key="1">
    <citation type="journal article" date="2002" name="J. Bacteriol.">
        <title>Comparative sequence analysis of the symbiosis island of Mesorhizobium loti strain R7A.</title>
        <authorList>
            <person name="Sullivan J.T."/>
            <person name="Trzebiatowski J.R."/>
            <person name="Cruickshank R.W."/>
            <person name="Gouzy J."/>
            <person name="Brown S.D."/>
            <person name="Elliot R.M."/>
            <person name="Fleetwood D.J."/>
            <person name="McCallum N.G."/>
            <person name="Rossbach U."/>
            <person name="Stuart G.S."/>
            <person name="Weaver J.E."/>
            <person name="Webby R.J."/>
            <person name="de Bruijn F.J."/>
            <person name="Ronson C.W."/>
        </authorList>
    </citation>
    <scope>NUCLEOTIDE SEQUENCE</scope>
    <source>
        <strain evidence="1">R7A</strain>
    </source>
</reference>
<sequence length="59" mass="6639">MLVIETIDFADSTERPIGRIQGCSPKEIVDACVGSEEHFLVWSAPNIKRADPLFDQVHR</sequence>
<evidence type="ECO:0000313" key="1">
    <source>
        <dbReference type="EMBL" id="CAD31528.1"/>
    </source>
</evidence>
<dbReference type="EMBL" id="AL672112">
    <property type="protein sequence ID" value="CAD31528.1"/>
    <property type="molecule type" value="Genomic_DNA"/>
</dbReference>
<protein>
    <submittedName>
        <fullName evidence="1">Uncharacterized protein</fullName>
    </submittedName>
</protein>